<accession>A0A645BZC9</accession>
<reference evidence="5" key="1">
    <citation type="submission" date="2019-08" db="EMBL/GenBank/DDBJ databases">
        <authorList>
            <person name="Kucharzyk K."/>
            <person name="Murdoch R.W."/>
            <person name="Higgins S."/>
            <person name="Loffler F."/>
        </authorList>
    </citation>
    <scope>NUCLEOTIDE SEQUENCE</scope>
</reference>
<dbReference type="AlphaFoldDB" id="A0A645BZC9"/>
<dbReference type="InterPro" id="IPR004369">
    <property type="entry name" value="Prolyl-tRNA_editing_YbaK/EbsC"/>
</dbReference>
<dbReference type="EMBL" id="VSSQ01021467">
    <property type="protein sequence ID" value="MPM67074.1"/>
    <property type="molecule type" value="Genomic_DNA"/>
</dbReference>
<dbReference type="InterPro" id="IPR036754">
    <property type="entry name" value="YbaK/aa-tRNA-synt-asso_dom_sf"/>
</dbReference>
<dbReference type="GO" id="GO:0006412">
    <property type="term" value="P:translation"/>
    <property type="evidence" value="ECO:0007669"/>
    <property type="project" value="UniProtKB-KW"/>
</dbReference>
<dbReference type="NCBIfam" id="TIGR00011">
    <property type="entry name" value="YbaK_EbsC"/>
    <property type="match status" value="1"/>
</dbReference>
<keyword evidence="2" id="KW-0648">Protein biosynthesis</keyword>
<dbReference type="PIRSF" id="PIRSF006181">
    <property type="entry name" value="EbsC_YbaK"/>
    <property type="match status" value="1"/>
</dbReference>
<dbReference type="SUPFAM" id="SSF55826">
    <property type="entry name" value="YbaK/ProRS associated domain"/>
    <property type="match status" value="1"/>
</dbReference>
<proteinExistence type="inferred from homology"/>
<evidence type="ECO:0000259" key="4">
    <source>
        <dbReference type="Pfam" id="PF04073"/>
    </source>
</evidence>
<name>A0A645BZC9_9ZZZZ</name>
<dbReference type="Gene3D" id="3.90.960.10">
    <property type="entry name" value="YbaK/aminoacyl-tRNA synthetase-associated domain"/>
    <property type="match status" value="1"/>
</dbReference>
<sequence>MVKTNVLRLLEAAGIACEPLYYDLGDTEFSGEAVRDSLGLEEGRSFKTLCARGESGRALVYVIPVEATLDLKKAAKAAGEKKLALLPLKELRDLTGYERGAVSPIGMKKLFPTFIDETAILFDTIAVSAGAKGISVYVAPEELRAFVEAQFADITEES</sequence>
<dbReference type="EC" id="4.2.-.-" evidence="5"/>
<protein>
    <submittedName>
        <fullName evidence="5">Cys-tRNA(Pro)/Cys-tRNA(Cys) deacylase YbaK</fullName>
        <ecNumber evidence="5">4.2.-.-</ecNumber>
    </submittedName>
</protein>
<evidence type="ECO:0000313" key="5">
    <source>
        <dbReference type="EMBL" id="MPM67074.1"/>
    </source>
</evidence>
<evidence type="ECO:0000256" key="3">
    <source>
        <dbReference type="ARBA" id="ARBA00023239"/>
    </source>
</evidence>
<dbReference type="Pfam" id="PF04073">
    <property type="entry name" value="tRNA_edit"/>
    <property type="match status" value="1"/>
</dbReference>
<dbReference type="InterPro" id="IPR007214">
    <property type="entry name" value="YbaK/aa-tRNA-synth-assoc-dom"/>
</dbReference>
<evidence type="ECO:0000256" key="2">
    <source>
        <dbReference type="ARBA" id="ARBA00022917"/>
    </source>
</evidence>
<dbReference type="GO" id="GO:0002161">
    <property type="term" value="F:aminoacyl-tRNA deacylase activity"/>
    <property type="evidence" value="ECO:0007669"/>
    <property type="project" value="InterPro"/>
</dbReference>
<dbReference type="GO" id="GO:0016829">
    <property type="term" value="F:lyase activity"/>
    <property type="evidence" value="ECO:0007669"/>
    <property type="project" value="UniProtKB-KW"/>
</dbReference>
<evidence type="ECO:0000256" key="1">
    <source>
        <dbReference type="ARBA" id="ARBA00009798"/>
    </source>
</evidence>
<organism evidence="5">
    <name type="scientific">bioreactor metagenome</name>
    <dbReference type="NCBI Taxonomy" id="1076179"/>
    <lineage>
        <taxon>unclassified sequences</taxon>
        <taxon>metagenomes</taxon>
        <taxon>ecological metagenomes</taxon>
    </lineage>
</organism>
<gene>
    <name evidence="5" type="primary">ybaK_22</name>
    <name evidence="5" type="ORF">SDC9_113990</name>
</gene>
<comment type="similarity">
    <text evidence="1">Belongs to the prolyl-tRNA editing family. YbaK/EbsC subfamily.</text>
</comment>
<feature type="domain" description="YbaK/aminoacyl-tRNA synthetase-associated" evidence="4">
    <location>
        <begin position="32"/>
        <end position="146"/>
    </location>
</feature>
<keyword evidence="3 5" id="KW-0456">Lyase</keyword>
<dbReference type="PANTHER" id="PTHR30411">
    <property type="entry name" value="CYTOPLASMIC PROTEIN"/>
    <property type="match status" value="1"/>
</dbReference>
<dbReference type="PANTHER" id="PTHR30411:SF0">
    <property type="entry name" value="CYS-TRNA(PRO)_CYS-TRNA(CYS) DEACYLASE YBAK"/>
    <property type="match status" value="1"/>
</dbReference>
<comment type="caution">
    <text evidence="5">The sequence shown here is derived from an EMBL/GenBank/DDBJ whole genome shotgun (WGS) entry which is preliminary data.</text>
</comment>